<dbReference type="SUPFAM" id="SSF56935">
    <property type="entry name" value="Porins"/>
    <property type="match status" value="1"/>
</dbReference>
<evidence type="ECO:0000256" key="4">
    <source>
        <dbReference type="ARBA" id="ARBA00022692"/>
    </source>
</evidence>
<dbReference type="SMART" id="SM00965">
    <property type="entry name" value="STN"/>
    <property type="match status" value="1"/>
</dbReference>
<dbReference type="InterPro" id="IPR037066">
    <property type="entry name" value="Plug_dom_sf"/>
</dbReference>
<evidence type="ECO:0000256" key="1">
    <source>
        <dbReference type="ARBA" id="ARBA00004571"/>
    </source>
</evidence>
<dbReference type="InterPro" id="IPR011662">
    <property type="entry name" value="Secretin/TonB_short_N"/>
</dbReference>
<dbReference type="EMBL" id="ATDL01000016">
    <property type="protein sequence ID" value="ERJ58338.1"/>
    <property type="molecule type" value="Genomic_DNA"/>
</dbReference>
<dbReference type="Gene3D" id="2.40.170.20">
    <property type="entry name" value="TonB-dependent receptor, beta-barrel domain"/>
    <property type="match status" value="1"/>
</dbReference>
<accession>U2J6Q4</accession>
<dbReference type="InterPro" id="IPR039426">
    <property type="entry name" value="TonB-dep_rcpt-like"/>
</dbReference>
<name>U2J6Q4_9SPHI</name>
<dbReference type="Gene3D" id="2.60.40.1120">
    <property type="entry name" value="Carboxypeptidase-like, regulatory domain"/>
    <property type="match status" value="1"/>
</dbReference>
<sequence>MYKIHKTFRFGVNPYGLKTIMLRMKLIFIFLLFALSQIKAETFSQTVDLRVSNSSLKGVIAEIQKQTRYNFMISSDVLKLAKPISLSLKKESISEALDRILEGQGLYYIIQGRTIVIKSNKVNPVIESKQSFAVTGTVLDQRGRPLRGVSIMQKNAGKVTLSDENGKFSLTVDNGNSIIVFSFLGFQKEEISVSGRKTINIILKDQVNHLEEMVVIGYGTQTRKDLTGSVGTVKVEELTLAPTINFMDAMAGRVAGVQIKTGDGQPGELPNVIIRGPGSLTQDPSPLYVIDGFPLEDFHSSSINNDDIESISVLKDASATAIYGARAANGVIVIETKKGKAGKTVVTVNTNTGFQQIRKTVDVMDAYDFVKYQDELRPEVAKFRYFQNGKTLDSYKGAPAADWQDKVFREGIFNSVNIAARGGDVKTQFALSGSLNTQDGIVINTGTERKQARLTLNHSLSSKIKFGVTTNFSNTKNYGVQTALPTTDFPSSPSNYLFYSAWGYRPVSGRDDLDLTLDDVSNPDDPNTRRVNPVALAKNSHQHATINANSINAHLTYTFNRSLFFKTTVNTAKTTRLYENFYNSKTPRGLPIPQNNRGVQADLTNMETDVWSNENTLNYNKLFIKKHKVDALVGFSSQKTKSNLYGILVQDIPNEELGMSGIEEGTEYDSKSARSDFTIASFFGRLNYNYLSKYYFTATFRADGTSKFAPQNRWAYFPSAAVSWNIKEESFLKNVSFISNSKLRASVGLTGNNRVSEFGYLPSYSLPMYAAYSFGNGIPSKGIVPNELGNDGLKWEKSEQIDLGYDLGLFNNKIELTVDLYKKTTRDLILRADLPLILGYQSVYQNVGELENKGLEISLTTANYKVGEFSWNSNFNISFNRNKILALARNQERMTNNILFNANYNEHLFISKIGEPAGQLFGYEWLGNYQYTDFDEVTANEYVLKAGVPYYGNDKSFIKPGDIKYADLNGYGYVNDKDRTVIGNPQPKHIGGFTNNFAYKNFDLSVFLQWVYGNKIYNANRLVLEGNGLGVTDLNQYATYVDRWTPENQNNKLFRTWGQGPMGFHSTRVVEDGSFLRLKTVSLGYRFLPKVINKLYLADLRLFVSGQNLLTWTNYSGFDPEVAVRNTVLTSGLDYSAYPQARTFVFGINAKF</sequence>
<keyword evidence="4 7" id="KW-0812">Transmembrane</keyword>
<comment type="subcellular location">
    <subcellularLocation>
        <location evidence="1 7">Cell outer membrane</location>
        <topology evidence="1 7">Multi-pass membrane protein</topology>
    </subcellularLocation>
</comment>
<dbReference type="InterPro" id="IPR008969">
    <property type="entry name" value="CarboxyPept-like_regulatory"/>
</dbReference>
<keyword evidence="10" id="KW-1185">Reference proteome</keyword>
<keyword evidence="5 7" id="KW-0472">Membrane</keyword>
<dbReference type="InterPro" id="IPR023996">
    <property type="entry name" value="TonB-dep_OMP_SusC/RagA"/>
</dbReference>
<evidence type="ECO:0000256" key="2">
    <source>
        <dbReference type="ARBA" id="ARBA00022448"/>
    </source>
</evidence>
<gene>
    <name evidence="9" type="ORF">M472_06115</name>
</gene>
<dbReference type="PROSITE" id="PS52016">
    <property type="entry name" value="TONB_DEPENDENT_REC_3"/>
    <property type="match status" value="1"/>
</dbReference>
<dbReference type="InterPro" id="IPR012910">
    <property type="entry name" value="Plug_dom"/>
</dbReference>
<dbReference type="GO" id="GO:0009279">
    <property type="term" value="C:cell outer membrane"/>
    <property type="evidence" value="ECO:0007669"/>
    <property type="project" value="UniProtKB-SubCell"/>
</dbReference>
<dbReference type="Pfam" id="PF13715">
    <property type="entry name" value="CarbopepD_reg_2"/>
    <property type="match status" value="1"/>
</dbReference>
<comment type="similarity">
    <text evidence="7">Belongs to the TonB-dependent receptor family.</text>
</comment>
<dbReference type="Proteomes" id="UP000016584">
    <property type="component" value="Unassembled WGS sequence"/>
</dbReference>
<dbReference type="SUPFAM" id="SSF49464">
    <property type="entry name" value="Carboxypeptidase regulatory domain-like"/>
    <property type="match status" value="1"/>
</dbReference>
<evidence type="ECO:0000313" key="10">
    <source>
        <dbReference type="Proteomes" id="UP000016584"/>
    </source>
</evidence>
<keyword evidence="2 7" id="KW-0813">Transport</keyword>
<proteinExistence type="inferred from homology"/>
<evidence type="ECO:0000259" key="8">
    <source>
        <dbReference type="SMART" id="SM00965"/>
    </source>
</evidence>
<reference evidence="9 10" key="1">
    <citation type="journal article" date="2013" name="Genome Announc.">
        <title>The Draft Genome Sequence of Sphingomonas paucimobilis Strain HER1398 (Proteobacteria), Host to the Giant PAU Phage, Indicates That It Is a Member of the Genus Sphingobacterium (Bacteroidetes).</title>
        <authorList>
            <person name="White R.A.III."/>
            <person name="Suttle C.A."/>
        </authorList>
    </citation>
    <scope>NUCLEOTIDE SEQUENCE [LARGE SCALE GENOMIC DNA]</scope>
    <source>
        <strain evidence="9 10">HER1398</strain>
    </source>
</reference>
<evidence type="ECO:0000256" key="3">
    <source>
        <dbReference type="ARBA" id="ARBA00022452"/>
    </source>
</evidence>
<feature type="domain" description="Secretin/TonB short N-terminal" evidence="8">
    <location>
        <begin position="69"/>
        <end position="120"/>
    </location>
</feature>
<dbReference type="Pfam" id="PF07715">
    <property type="entry name" value="Plug"/>
    <property type="match status" value="1"/>
</dbReference>
<dbReference type="STRING" id="1346330.M472_06115"/>
<evidence type="ECO:0000256" key="7">
    <source>
        <dbReference type="PROSITE-ProRule" id="PRU01360"/>
    </source>
</evidence>
<keyword evidence="3 7" id="KW-1134">Transmembrane beta strand</keyword>
<dbReference type="InterPro" id="IPR023997">
    <property type="entry name" value="TonB-dep_OMP_SusC/RagA_CS"/>
</dbReference>
<protein>
    <recommendedName>
        <fullName evidence="8">Secretin/TonB short N-terminal domain-containing protein</fullName>
    </recommendedName>
</protein>
<evidence type="ECO:0000313" key="9">
    <source>
        <dbReference type="EMBL" id="ERJ58338.1"/>
    </source>
</evidence>
<dbReference type="Gene3D" id="2.170.130.10">
    <property type="entry name" value="TonB-dependent receptor, plug domain"/>
    <property type="match status" value="1"/>
</dbReference>
<evidence type="ECO:0000256" key="6">
    <source>
        <dbReference type="ARBA" id="ARBA00023237"/>
    </source>
</evidence>
<dbReference type="PATRIC" id="fig|1346330.5.peg.2885"/>
<dbReference type="eggNOG" id="COG1629">
    <property type="taxonomic scope" value="Bacteria"/>
</dbReference>
<evidence type="ECO:0000256" key="5">
    <source>
        <dbReference type="ARBA" id="ARBA00023136"/>
    </source>
</evidence>
<dbReference type="Pfam" id="PF07660">
    <property type="entry name" value="STN"/>
    <property type="match status" value="1"/>
</dbReference>
<dbReference type="InterPro" id="IPR036942">
    <property type="entry name" value="Beta-barrel_TonB_sf"/>
</dbReference>
<organism evidence="9 10">
    <name type="scientific">Sphingobacterium paucimobilis HER1398</name>
    <dbReference type="NCBI Taxonomy" id="1346330"/>
    <lineage>
        <taxon>Bacteria</taxon>
        <taxon>Pseudomonadati</taxon>
        <taxon>Bacteroidota</taxon>
        <taxon>Sphingobacteriia</taxon>
        <taxon>Sphingobacteriales</taxon>
        <taxon>Sphingobacteriaceae</taxon>
        <taxon>Sphingobacterium</taxon>
    </lineage>
</organism>
<comment type="caution">
    <text evidence="9">The sequence shown here is derived from an EMBL/GenBank/DDBJ whole genome shotgun (WGS) entry which is preliminary data.</text>
</comment>
<dbReference type="Gene3D" id="3.55.50.30">
    <property type="match status" value="1"/>
</dbReference>
<dbReference type="AlphaFoldDB" id="U2J6Q4"/>
<dbReference type="NCBIfam" id="TIGR04056">
    <property type="entry name" value="OMP_RagA_SusC"/>
    <property type="match status" value="1"/>
</dbReference>
<dbReference type="NCBIfam" id="TIGR04057">
    <property type="entry name" value="SusC_RagA_signa"/>
    <property type="match status" value="1"/>
</dbReference>
<keyword evidence="6 7" id="KW-0998">Cell outer membrane</keyword>